<proteinExistence type="predicted"/>
<dbReference type="Proteomes" id="UP000790347">
    <property type="component" value="Unassembled WGS sequence"/>
</dbReference>
<evidence type="ECO:0000313" key="3">
    <source>
        <dbReference type="Proteomes" id="UP000790347"/>
    </source>
</evidence>
<dbReference type="AlphaFoldDB" id="A0A922L140"/>
<reference evidence="2" key="1">
    <citation type="submission" date="2013-05" db="EMBL/GenBank/DDBJ databases">
        <authorList>
            <person name="Yim A.K.Y."/>
            <person name="Chan T.F."/>
            <person name="Ji K.M."/>
            <person name="Liu X.Y."/>
            <person name="Zhou J.W."/>
            <person name="Li R.Q."/>
            <person name="Yang K.Y."/>
            <person name="Li J."/>
            <person name="Li M."/>
            <person name="Law P.T.W."/>
            <person name="Wu Y.L."/>
            <person name="Cai Z.L."/>
            <person name="Qin H."/>
            <person name="Bao Y."/>
            <person name="Leung R.K.K."/>
            <person name="Ng P.K.S."/>
            <person name="Zou J."/>
            <person name="Zhong X.J."/>
            <person name="Ran P.X."/>
            <person name="Zhong N.S."/>
            <person name="Liu Z.G."/>
            <person name="Tsui S.K.W."/>
        </authorList>
    </citation>
    <scope>NUCLEOTIDE SEQUENCE</scope>
    <source>
        <strain evidence="2">Derf</strain>
        <tissue evidence="2">Whole organism</tissue>
    </source>
</reference>
<reference evidence="2" key="2">
    <citation type="journal article" date="2022" name="Res Sq">
        <title>Comparative Genomics Reveals Insights into the Divergent Evolution of Astigmatic Mites and Household Pest Adaptations.</title>
        <authorList>
            <person name="Xiong Q."/>
            <person name="Wan A.T.-Y."/>
            <person name="Liu X.-Y."/>
            <person name="Fung C.S.-H."/>
            <person name="Xiao X."/>
            <person name="Malainual N."/>
            <person name="Hou J."/>
            <person name="Wang L."/>
            <person name="Wang M."/>
            <person name="Yang K."/>
            <person name="Cui Y."/>
            <person name="Leung E."/>
            <person name="Nong W."/>
            <person name="Shin S.-K."/>
            <person name="Au S."/>
            <person name="Jeong K.Y."/>
            <person name="Chew F.T."/>
            <person name="Hui J."/>
            <person name="Leung T.F."/>
            <person name="Tungtrongchitr A."/>
            <person name="Zhong N."/>
            <person name="Liu Z."/>
            <person name="Tsui S."/>
        </authorList>
    </citation>
    <scope>NUCLEOTIDE SEQUENCE</scope>
    <source>
        <strain evidence="2">Derf</strain>
        <tissue evidence="2">Whole organism</tissue>
    </source>
</reference>
<keyword evidence="3" id="KW-1185">Reference proteome</keyword>
<evidence type="ECO:0000256" key="1">
    <source>
        <dbReference type="SAM" id="MobiDB-lite"/>
    </source>
</evidence>
<organism evidence="2 3">
    <name type="scientific">Dermatophagoides farinae</name>
    <name type="common">American house dust mite</name>
    <dbReference type="NCBI Taxonomy" id="6954"/>
    <lineage>
        <taxon>Eukaryota</taxon>
        <taxon>Metazoa</taxon>
        <taxon>Ecdysozoa</taxon>
        <taxon>Arthropoda</taxon>
        <taxon>Chelicerata</taxon>
        <taxon>Arachnida</taxon>
        <taxon>Acari</taxon>
        <taxon>Acariformes</taxon>
        <taxon>Sarcoptiformes</taxon>
        <taxon>Astigmata</taxon>
        <taxon>Psoroptidia</taxon>
        <taxon>Analgoidea</taxon>
        <taxon>Pyroglyphidae</taxon>
        <taxon>Dermatophagoidinae</taxon>
        <taxon>Dermatophagoides</taxon>
    </lineage>
</organism>
<name>A0A922L140_DERFA</name>
<gene>
    <name evidence="2" type="ORF">DERF_014238</name>
</gene>
<dbReference type="EMBL" id="ASGP02000008">
    <property type="protein sequence ID" value="KAH9493497.1"/>
    <property type="molecule type" value="Genomic_DNA"/>
</dbReference>
<comment type="caution">
    <text evidence="2">The sequence shown here is derived from an EMBL/GenBank/DDBJ whole genome shotgun (WGS) entry which is preliminary data.</text>
</comment>
<feature type="compositionally biased region" description="Basic and acidic residues" evidence="1">
    <location>
        <begin position="16"/>
        <end position="33"/>
    </location>
</feature>
<evidence type="ECO:0000313" key="2">
    <source>
        <dbReference type="EMBL" id="KAH9493497.1"/>
    </source>
</evidence>
<feature type="region of interest" description="Disordered" evidence="1">
    <location>
        <begin position="16"/>
        <end position="35"/>
    </location>
</feature>
<sequence>MLQHYLEGSISNADDLFHPMTKREPTENSDNHLSDIGSQFDRYNVAHVARTHIPNGNTITAIRWTHWRTYRNLFMSKQ</sequence>
<protein>
    <submittedName>
        <fullName evidence="2">Uncharacterized protein</fullName>
    </submittedName>
</protein>
<accession>A0A922L140</accession>